<dbReference type="InterPro" id="IPR027417">
    <property type="entry name" value="P-loop_NTPase"/>
</dbReference>
<evidence type="ECO:0000259" key="13">
    <source>
        <dbReference type="PROSITE" id="PS50893"/>
    </source>
</evidence>
<dbReference type="GO" id="GO:0015413">
    <property type="term" value="F:ABC-type nickel transporter activity"/>
    <property type="evidence" value="ECO:0007669"/>
    <property type="project" value="UniProtKB-EC"/>
</dbReference>
<proteinExistence type="predicted"/>
<evidence type="ECO:0000256" key="6">
    <source>
        <dbReference type="ARBA" id="ARBA00022967"/>
    </source>
</evidence>
<dbReference type="PANTHER" id="PTHR43297:SF13">
    <property type="entry name" value="NICKEL ABC TRANSPORTER, ATP-BINDING PROTEIN"/>
    <property type="match status" value="1"/>
</dbReference>
<dbReference type="InterPro" id="IPR050388">
    <property type="entry name" value="ABC_Ni/Peptide_Import"/>
</dbReference>
<sequence length="313" mass="34562">MNKNPLLQVSDLSVTFRTNGDTIQAVTGFSCQLNNGICTAIIGESGCGKSVIAHAILKILPKTALVSGSVQFRGMELHDVSPDEMNTIRGRQIGIIFQSPDRALNPTYRIFRQLVEPLRNHRVVPEENRKEHIITTLRKVGFSHPKEAALLFPCNCSGGMNQRAVTAVVLSLLPDLVIADEPTKGLDSFRVSDVKSCLMEIKDEGRTLLLVTHDISLARDLSEELLVMYAGEIVESGKTHDILQSPIHPYTSGLLKSLPENGFIPIPGSAPSYANMPSGCRFQDRCEYATEKCNHKPECIQKHGRMVRCHLFC</sequence>
<dbReference type="InterPro" id="IPR003439">
    <property type="entry name" value="ABC_transporter-like_ATP-bd"/>
</dbReference>
<dbReference type="RefSeq" id="WP_214419092.1">
    <property type="nucleotide sequence ID" value="NZ_CP075546.1"/>
</dbReference>
<comment type="subunit">
    <text evidence="9">The complex is composed of two ATP-binding proteins (NikD and NikE), two transmembrane proteins (NikB and NikC) and a solute-binding protein (NikA).</text>
</comment>
<dbReference type="PANTHER" id="PTHR43297">
    <property type="entry name" value="OLIGOPEPTIDE TRANSPORT ATP-BINDING PROTEIN APPD"/>
    <property type="match status" value="1"/>
</dbReference>
<evidence type="ECO:0000256" key="9">
    <source>
        <dbReference type="ARBA" id="ARBA00038669"/>
    </source>
</evidence>
<evidence type="ECO:0000256" key="5">
    <source>
        <dbReference type="ARBA" id="ARBA00022840"/>
    </source>
</evidence>
<evidence type="ECO:0000256" key="10">
    <source>
        <dbReference type="ARBA" id="ARBA00039098"/>
    </source>
</evidence>
<dbReference type="Pfam" id="PF08352">
    <property type="entry name" value="oligo_HPY"/>
    <property type="match status" value="1"/>
</dbReference>
<dbReference type="Gene3D" id="3.40.50.300">
    <property type="entry name" value="P-loop containing nucleotide triphosphate hydrolases"/>
    <property type="match status" value="1"/>
</dbReference>
<keyword evidence="7" id="KW-0406">Ion transport</keyword>
<dbReference type="GO" id="GO:0015833">
    <property type="term" value="P:peptide transport"/>
    <property type="evidence" value="ECO:0007669"/>
    <property type="project" value="InterPro"/>
</dbReference>
<dbReference type="InterPro" id="IPR003593">
    <property type="entry name" value="AAA+_ATPase"/>
</dbReference>
<evidence type="ECO:0000313" key="15">
    <source>
        <dbReference type="Proteomes" id="UP000680656"/>
    </source>
</evidence>
<dbReference type="GeneID" id="65566100"/>
<evidence type="ECO:0000256" key="12">
    <source>
        <dbReference type="ARBA" id="ARBA00048610"/>
    </source>
</evidence>
<protein>
    <recommendedName>
        <fullName evidence="11">Nickel import system ATP-binding protein NikD</fullName>
        <ecNumber evidence="10">7.2.2.11</ecNumber>
    </recommendedName>
</protein>
<dbReference type="EC" id="7.2.2.11" evidence="10"/>
<evidence type="ECO:0000256" key="11">
    <source>
        <dbReference type="ARBA" id="ARBA00044143"/>
    </source>
</evidence>
<dbReference type="AlphaFoldDB" id="A0A8E7EJ62"/>
<keyword evidence="4" id="KW-0547">Nucleotide-binding</keyword>
<evidence type="ECO:0000256" key="4">
    <source>
        <dbReference type="ARBA" id="ARBA00022741"/>
    </source>
</evidence>
<evidence type="ECO:0000256" key="1">
    <source>
        <dbReference type="ARBA" id="ARBA00004202"/>
    </source>
</evidence>
<dbReference type="KEGG" id="mrtj:KHC33_13210"/>
<keyword evidence="15" id="KW-1185">Reference proteome</keyword>
<keyword evidence="8" id="KW-0472">Membrane</keyword>
<dbReference type="GO" id="GO:0005524">
    <property type="term" value="F:ATP binding"/>
    <property type="evidence" value="ECO:0007669"/>
    <property type="project" value="UniProtKB-KW"/>
</dbReference>
<dbReference type="SMART" id="SM00382">
    <property type="entry name" value="AAA"/>
    <property type="match status" value="1"/>
</dbReference>
<feature type="domain" description="ABC transporter" evidence="13">
    <location>
        <begin position="7"/>
        <end position="255"/>
    </location>
</feature>
<dbReference type="GO" id="GO:0005886">
    <property type="term" value="C:plasma membrane"/>
    <property type="evidence" value="ECO:0007669"/>
    <property type="project" value="UniProtKB-SubCell"/>
</dbReference>
<evidence type="ECO:0000256" key="8">
    <source>
        <dbReference type="ARBA" id="ARBA00023136"/>
    </source>
</evidence>
<organism evidence="14 15">
    <name type="scientific">Methanospirillum purgamenti</name>
    <dbReference type="NCBI Taxonomy" id="2834276"/>
    <lineage>
        <taxon>Archaea</taxon>
        <taxon>Methanobacteriati</taxon>
        <taxon>Methanobacteriota</taxon>
        <taxon>Stenosarchaea group</taxon>
        <taxon>Methanomicrobia</taxon>
        <taxon>Methanomicrobiales</taxon>
        <taxon>Methanospirillaceae</taxon>
        <taxon>Methanospirillum</taxon>
    </lineage>
</organism>
<dbReference type="Pfam" id="PF00005">
    <property type="entry name" value="ABC_tran"/>
    <property type="match status" value="1"/>
</dbReference>
<keyword evidence="3" id="KW-1003">Cell membrane</keyword>
<evidence type="ECO:0000256" key="2">
    <source>
        <dbReference type="ARBA" id="ARBA00022448"/>
    </source>
</evidence>
<dbReference type="Proteomes" id="UP000680656">
    <property type="component" value="Chromosome"/>
</dbReference>
<comment type="subcellular location">
    <subcellularLocation>
        <location evidence="1">Cell membrane</location>
        <topology evidence="1">Peripheral membrane protein</topology>
    </subcellularLocation>
</comment>
<gene>
    <name evidence="14" type="ORF">KHC33_13210</name>
</gene>
<name>A0A8E7EJ62_9EURY</name>
<evidence type="ECO:0000313" key="14">
    <source>
        <dbReference type="EMBL" id="QVV88276.1"/>
    </source>
</evidence>
<keyword evidence="5 14" id="KW-0067">ATP-binding</keyword>
<keyword evidence="2" id="KW-0813">Transport</keyword>
<dbReference type="EMBL" id="CP075546">
    <property type="protein sequence ID" value="QVV88276.1"/>
    <property type="molecule type" value="Genomic_DNA"/>
</dbReference>
<dbReference type="PROSITE" id="PS50893">
    <property type="entry name" value="ABC_TRANSPORTER_2"/>
    <property type="match status" value="1"/>
</dbReference>
<comment type="catalytic activity">
    <reaction evidence="12">
        <text>Ni(2+)(out) + ATP + H2O = Ni(2+)(in) + ADP + phosphate + H(+)</text>
        <dbReference type="Rhea" id="RHEA:15557"/>
        <dbReference type="ChEBI" id="CHEBI:15377"/>
        <dbReference type="ChEBI" id="CHEBI:15378"/>
        <dbReference type="ChEBI" id="CHEBI:30616"/>
        <dbReference type="ChEBI" id="CHEBI:43474"/>
        <dbReference type="ChEBI" id="CHEBI:49786"/>
        <dbReference type="ChEBI" id="CHEBI:456216"/>
        <dbReference type="EC" id="7.2.2.11"/>
    </reaction>
    <physiologicalReaction direction="left-to-right" evidence="12">
        <dbReference type="Rhea" id="RHEA:15558"/>
    </physiologicalReaction>
</comment>
<evidence type="ECO:0000256" key="7">
    <source>
        <dbReference type="ARBA" id="ARBA00023065"/>
    </source>
</evidence>
<keyword evidence="6" id="KW-1278">Translocase</keyword>
<accession>A0A8E7EJ62</accession>
<dbReference type="SUPFAM" id="SSF52540">
    <property type="entry name" value="P-loop containing nucleoside triphosphate hydrolases"/>
    <property type="match status" value="1"/>
</dbReference>
<dbReference type="GO" id="GO:0016887">
    <property type="term" value="F:ATP hydrolysis activity"/>
    <property type="evidence" value="ECO:0007669"/>
    <property type="project" value="InterPro"/>
</dbReference>
<dbReference type="CDD" id="cd03257">
    <property type="entry name" value="ABC_NikE_OppD_transporters"/>
    <property type="match status" value="1"/>
</dbReference>
<dbReference type="InterPro" id="IPR013563">
    <property type="entry name" value="Oligopep_ABC_C"/>
</dbReference>
<reference evidence="14 15" key="1">
    <citation type="submission" date="2021-05" db="EMBL/GenBank/DDBJ databases">
        <title>A novel Methanospirillum isolate from a pyrite-forming mixed culture.</title>
        <authorList>
            <person name="Bunk B."/>
            <person name="Sproer C."/>
            <person name="Spring S."/>
            <person name="Pester M."/>
        </authorList>
    </citation>
    <scope>NUCLEOTIDE SEQUENCE [LARGE SCALE GENOMIC DNA]</scope>
    <source>
        <strain evidence="14 15">J.3.6.1-F.2.7.3</strain>
    </source>
</reference>
<dbReference type="NCBIfam" id="TIGR01727">
    <property type="entry name" value="oligo_HPY"/>
    <property type="match status" value="1"/>
</dbReference>
<evidence type="ECO:0000256" key="3">
    <source>
        <dbReference type="ARBA" id="ARBA00022475"/>
    </source>
</evidence>